<keyword evidence="6 7" id="KW-0472">Membrane</keyword>
<keyword evidence="10" id="KW-1185">Reference proteome</keyword>
<evidence type="ECO:0000256" key="7">
    <source>
        <dbReference type="SAM" id="Phobius"/>
    </source>
</evidence>
<dbReference type="EMBL" id="LS483476">
    <property type="protein sequence ID" value="SQI56672.1"/>
    <property type="molecule type" value="Genomic_DNA"/>
</dbReference>
<protein>
    <submittedName>
        <fullName evidence="9">Amino acid permease</fullName>
    </submittedName>
</protein>
<name>A0A2X4WCT4_LEDLE</name>
<dbReference type="Pfam" id="PF00324">
    <property type="entry name" value="AA_permease"/>
    <property type="match status" value="1"/>
</dbReference>
<evidence type="ECO:0000313" key="9">
    <source>
        <dbReference type="EMBL" id="SQI56672.1"/>
    </source>
</evidence>
<evidence type="ECO:0000256" key="3">
    <source>
        <dbReference type="ARBA" id="ARBA00022692"/>
    </source>
</evidence>
<keyword evidence="2" id="KW-0813">Transport</keyword>
<organism evidence="9 10">
    <name type="scientific">Lederbergia lenta</name>
    <name type="common">Bacillus lentus</name>
    <dbReference type="NCBI Taxonomy" id="1467"/>
    <lineage>
        <taxon>Bacteria</taxon>
        <taxon>Bacillati</taxon>
        <taxon>Bacillota</taxon>
        <taxon>Bacilli</taxon>
        <taxon>Bacillales</taxon>
        <taxon>Bacillaceae</taxon>
        <taxon>Lederbergia</taxon>
    </lineage>
</organism>
<dbReference type="GO" id="GO:0055085">
    <property type="term" value="P:transmembrane transport"/>
    <property type="evidence" value="ECO:0007669"/>
    <property type="project" value="InterPro"/>
</dbReference>
<dbReference type="InterPro" id="IPR004841">
    <property type="entry name" value="AA-permease/SLC12A_dom"/>
</dbReference>
<evidence type="ECO:0000256" key="4">
    <source>
        <dbReference type="ARBA" id="ARBA00022970"/>
    </source>
</evidence>
<feature type="transmembrane region" description="Helical" evidence="7">
    <location>
        <begin position="21"/>
        <end position="45"/>
    </location>
</feature>
<sequence length="108" mass="11971">MKIQAHQKEKKNKDNLKKLAWWQLSLIGVGRIIGTGYFLGLGIGIKMTRPSNLISFILAGIGTYIVFEVLAKMSAQDPQEGSFRSYAKKAYDAWAGFRLAGFIGSLKC</sequence>
<dbReference type="Gene3D" id="1.20.1740.10">
    <property type="entry name" value="Amino acid/polyamine transporter I"/>
    <property type="match status" value="1"/>
</dbReference>
<dbReference type="Proteomes" id="UP000249134">
    <property type="component" value="Chromosome 1"/>
</dbReference>
<keyword evidence="4" id="KW-0029">Amino-acid transport</keyword>
<dbReference type="STRING" id="1348624.GCA_001591545_01071"/>
<evidence type="ECO:0000256" key="6">
    <source>
        <dbReference type="ARBA" id="ARBA00023136"/>
    </source>
</evidence>
<evidence type="ECO:0000256" key="2">
    <source>
        <dbReference type="ARBA" id="ARBA00022448"/>
    </source>
</evidence>
<feature type="domain" description="Amino acid permease/ SLC12A" evidence="8">
    <location>
        <begin position="24"/>
        <end position="97"/>
    </location>
</feature>
<dbReference type="PANTHER" id="PTHR43495">
    <property type="entry name" value="GABA PERMEASE"/>
    <property type="match status" value="1"/>
</dbReference>
<reference evidence="9 10" key="1">
    <citation type="submission" date="2018-06" db="EMBL/GenBank/DDBJ databases">
        <authorList>
            <consortium name="Pathogen Informatics"/>
            <person name="Doyle S."/>
        </authorList>
    </citation>
    <scope>NUCLEOTIDE SEQUENCE [LARGE SCALE GENOMIC DNA]</scope>
    <source>
        <strain evidence="9 10">NCTC4824</strain>
    </source>
</reference>
<dbReference type="KEGG" id="blen:NCTC4824_02006"/>
<keyword evidence="3 7" id="KW-0812">Transmembrane</keyword>
<comment type="subcellular location">
    <subcellularLocation>
        <location evidence="1">Cell membrane</location>
        <topology evidence="1">Multi-pass membrane protein</topology>
    </subcellularLocation>
</comment>
<dbReference type="GO" id="GO:0006865">
    <property type="term" value="P:amino acid transport"/>
    <property type="evidence" value="ECO:0007669"/>
    <property type="project" value="UniProtKB-KW"/>
</dbReference>
<keyword evidence="5 7" id="KW-1133">Transmembrane helix</keyword>
<evidence type="ECO:0000313" key="10">
    <source>
        <dbReference type="Proteomes" id="UP000249134"/>
    </source>
</evidence>
<dbReference type="AlphaFoldDB" id="A0A2X4WCT4"/>
<dbReference type="PANTHER" id="PTHR43495:SF5">
    <property type="entry name" value="GAMMA-AMINOBUTYRIC ACID PERMEASE"/>
    <property type="match status" value="1"/>
</dbReference>
<feature type="transmembrane region" description="Helical" evidence="7">
    <location>
        <begin position="51"/>
        <end position="71"/>
    </location>
</feature>
<evidence type="ECO:0000256" key="5">
    <source>
        <dbReference type="ARBA" id="ARBA00022989"/>
    </source>
</evidence>
<evidence type="ECO:0000256" key="1">
    <source>
        <dbReference type="ARBA" id="ARBA00004651"/>
    </source>
</evidence>
<gene>
    <name evidence="9" type="primary">pheP</name>
    <name evidence="9" type="ORF">NCTC4824_02006</name>
</gene>
<proteinExistence type="predicted"/>
<accession>A0A2X4WCT4</accession>
<dbReference type="GO" id="GO:0005886">
    <property type="term" value="C:plasma membrane"/>
    <property type="evidence" value="ECO:0007669"/>
    <property type="project" value="UniProtKB-SubCell"/>
</dbReference>
<evidence type="ECO:0000259" key="8">
    <source>
        <dbReference type="Pfam" id="PF00324"/>
    </source>
</evidence>